<dbReference type="EMBL" id="AGDZ01000018">
    <property type="protein sequence ID" value="EMB25629.1"/>
    <property type="molecule type" value="Genomic_DNA"/>
</dbReference>
<dbReference type="InterPro" id="IPR025420">
    <property type="entry name" value="DUF4143"/>
</dbReference>
<comment type="caution">
    <text evidence="3">The sequence shown here is derived from an EMBL/GenBank/DDBJ whole genome shotgun (WGS) entry which is preliminary data.</text>
</comment>
<proteinExistence type="predicted"/>
<feature type="domain" description="AAA" evidence="1">
    <location>
        <begin position="23"/>
        <end position="154"/>
    </location>
</feature>
<name>M2BUB0_TREDN</name>
<evidence type="ECO:0000313" key="4">
    <source>
        <dbReference type="Proteomes" id="UP000016183"/>
    </source>
</evidence>
<evidence type="ECO:0000313" key="3">
    <source>
        <dbReference type="EMBL" id="EMB25629.1"/>
    </source>
</evidence>
<dbReference type="InterPro" id="IPR041682">
    <property type="entry name" value="AAA_14"/>
</dbReference>
<dbReference type="HOGENOM" id="CLU_047370_0_0_12"/>
<accession>M2BUB0</accession>
<dbReference type="AlphaFoldDB" id="M2BUB0"/>
<dbReference type="Pfam" id="PF13173">
    <property type="entry name" value="AAA_14"/>
    <property type="match status" value="1"/>
</dbReference>
<organism evidence="3 4">
    <name type="scientific">Treponema denticola SP33</name>
    <dbReference type="NCBI Taxonomy" id="999437"/>
    <lineage>
        <taxon>Bacteria</taxon>
        <taxon>Pseudomonadati</taxon>
        <taxon>Spirochaetota</taxon>
        <taxon>Spirochaetia</taxon>
        <taxon>Spirochaetales</taxon>
        <taxon>Treponemataceae</taxon>
        <taxon>Treponema</taxon>
    </lineage>
</organism>
<dbReference type="Pfam" id="PF13635">
    <property type="entry name" value="DUF4143"/>
    <property type="match status" value="1"/>
</dbReference>
<protein>
    <submittedName>
        <fullName evidence="3">Uncharacterized protein</fullName>
    </submittedName>
</protein>
<dbReference type="RefSeq" id="WP_010694151.1">
    <property type="nucleotide sequence ID" value="NZ_KB442453.1"/>
</dbReference>
<sequence length="449" mass="51489">MVFRRKVYDKLLRWKNENSKSYSVLLEGARRVGKSTIAEEFAKNEYASHILIDFANISNAVKSCFDDIHNLDMFFLRLQAATGKNLIENDSVIIFDEIQLFPKVRQAIKYLVKDGRYHYIETGSLISIKKNVKDILIPSEEMKIAVHPMDFEEFQSAIQGNTYQLSKEVYKSGKSVGGQIHRKWMRDFRLYMAVGGMPQAVEAYLEGKNFTEIDKIKRGIINLYEDDFKKIDPSGRVSALYHSVPAQLSKNGKRYIQSQATGKRKSVKDEEILYDLIDSKTVLISYNTTDPRISLSLTKSPESYKLYLADTGLFISLMFMDRPEAVNDIYTKLLSDKLPANLGYLYENAAAQMIAAADHELYYHTWDKEKSTHYYEIDFLISQGAKVKAIEVKSSGMGRHESLKIFRKKYSKVLTSSILVSSKDRKTEDGIDFLPVYMLDFAANNIEIN</sequence>
<dbReference type="Proteomes" id="UP000016183">
    <property type="component" value="Unassembled WGS sequence"/>
</dbReference>
<evidence type="ECO:0000259" key="1">
    <source>
        <dbReference type="Pfam" id="PF13173"/>
    </source>
</evidence>
<reference evidence="3 4" key="1">
    <citation type="submission" date="2012-01" db="EMBL/GenBank/DDBJ databases">
        <title>The Genome Sequence of Treponema denticola SP33.</title>
        <authorList>
            <consortium name="The Broad Institute Genome Sequencing Platform"/>
            <person name="Earl A."/>
            <person name="Ward D."/>
            <person name="Feldgarden M."/>
            <person name="Gevers D."/>
            <person name="Blanton J.M."/>
            <person name="Fenno C.J."/>
            <person name="Baranova O.V."/>
            <person name="Mathney J."/>
            <person name="Dewhirst F.E."/>
            <person name="Izard J."/>
            <person name="Young S.K."/>
            <person name="Zeng Q."/>
            <person name="Gargeya S."/>
            <person name="Fitzgerald M."/>
            <person name="Haas B."/>
            <person name="Abouelleil A."/>
            <person name="Alvarado L."/>
            <person name="Arachchi H.M."/>
            <person name="Berlin A."/>
            <person name="Chapman S.B."/>
            <person name="Gearin G."/>
            <person name="Goldberg J."/>
            <person name="Griggs A."/>
            <person name="Gujja S."/>
            <person name="Hansen M."/>
            <person name="Heiman D."/>
            <person name="Howarth C."/>
            <person name="Larimer J."/>
            <person name="Lui A."/>
            <person name="MacDonald P.J.P."/>
            <person name="McCowen C."/>
            <person name="Montmayeur A."/>
            <person name="Murphy C."/>
            <person name="Neiman D."/>
            <person name="Pearson M."/>
            <person name="Priest M."/>
            <person name="Roberts A."/>
            <person name="Saif S."/>
            <person name="Shea T."/>
            <person name="Sisk P."/>
            <person name="Stolte C."/>
            <person name="Sykes S."/>
            <person name="Wortman J."/>
            <person name="Nusbaum C."/>
            <person name="Birren B."/>
        </authorList>
    </citation>
    <scope>NUCLEOTIDE SEQUENCE [LARGE SCALE GENOMIC DNA]</scope>
    <source>
        <strain evidence="3 4">SP33</strain>
    </source>
</reference>
<dbReference type="PANTHER" id="PTHR33295">
    <property type="entry name" value="ATPASE"/>
    <property type="match status" value="1"/>
</dbReference>
<dbReference type="OrthoDB" id="9801806at2"/>
<feature type="domain" description="DUF4143" evidence="2">
    <location>
        <begin position="227"/>
        <end position="395"/>
    </location>
</feature>
<dbReference type="SUPFAM" id="SSF52540">
    <property type="entry name" value="P-loop containing nucleoside triphosphate hydrolases"/>
    <property type="match status" value="1"/>
</dbReference>
<dbReference type="Gene3D" id="3.40.50.300">
    <property type="entry name" value="P-loop containing nucleotide triphosphate hydrolases"/>
    <property type="match status" value="1"/>
</dbReference>
<dbReference type="PATRIC" id="fig|999437.3.peg.770"/>
<evidence type="ECO:0000259" key="2">
    <source>
        <dbReference type="Pfam" id="PF13635"/>
    </source>
</evidence>
<gene>
    <name evidence="3" type="ORF">HMPREF9733_00761</name>
</gene>
<dbReference type="InterPro" id="IPR027417">
    <property type="entry name" value="P-loop_NTPase"/>
</dbReference>
<dbReference type="PANTHER" id="PTHR33295:SF7">
    <property type="entry name" value="ATPASE"/>
    <property type="match status" value="1"/>
</dbReference>